<dbReference type="AlphaFoldDB" id="A0A0R0M7R8"/>
<comment type="caution">
    <text evidence="1">The sequence shown here is derived from an EMBL/GenBank/DDBJ whole genome shotgun (WGS) entry which is preliminary data.</text>
</comment>
<evidence type="ECO:0000313" key="1">
    <source>
        <dbReference type="EMBL" id="KRH94960.1"/>
    </source>
</evidence>
<name>A0A0R0M7R8_9MICR</name>
<gene>
    <name evidence="1" type="ORF">M153_8800019460</name>
</gene>
<evidence type="ECO:0000313" key="2">
    <source>
        <dbReference type="Proteomes" id="UP000051530"/>
    </source>
</evidence>
<proteinExistence type="predicted"/>
<accession>A0A0R0M7R8</accession>
<dbReference type="EMBL" id="LGUB01000014">
    <property type="protein sequence ID" value="KRH94960.1"/>
    <property type="molecule type" value="Genomic_DNA"/>
</dbReference>
<organism evidence="1 2">
    <name type="scientific">Pseudoloma neurophilia</name>
    <dbReference type="NCBI Taxonomy" id="146866"/>
    <lineage>
        <taxon>Eukaryota</taxon>
        <taxon>Fungi</taxon>
        <taxon>Fungi incertae sedis</taxon>
        <taxon>Microsporidia</taxon>
        <taxon>Pseudoloma</taxon>
    </lineage>
</organism>
<protein>
    <submittedName>
        <fullName evidence="1">Uncharacterized protein</fullName>
    </submittedName>
</protein>
<dbReference type="VEuPathDB" id="MicrosporidiaDB:M153_8800019460"/>
<sequence length="48" mass="5753">MIRALCSMLKNECINMIKKTSLSYKMTSLFYKMTSLSYKIFIIIYFKI</sequence>
<reference evidence="1 2" key="1">
    <citation type="submission" date="2015-07" db="EMBL/GenBank/DDBJ databases">
        <title>The genome of Pseudoloma neurophilia, a relevant intracellular parasite of the zebrafish.</title>
        <authorList>
            <person name="Ndikumana S."/>
            <person name="Pelin A."/>
            <person name="Sanders J."/>
            <person name="Corradi N."/>
        </authorList>
    </citation>
    <scope>NUCLEOTIDE SEQUENCE [LARGE SCALE GENOMIC DNA]</scope>
    <source>
        <strain evidence="1 2">MK1</strain>
    </source>
</reference>
<dbReference type="Proteomes" id="UP000051530">
    <property type="component" value="Unassembled WGS sequence"/>
</dbReference>
<keyword evidence="2" id="KW-1185">Reference proteome</keyword>